<evidence type="ECO:0000313" key="1">
    <source>
        <dbReference type="EMBL" id="MBB6255347.1"/>
    </source>
</evidence>
<sequence>MTAKDVLVIGLAGTGADNATKITAGMVKPSLTGGITYVDGGGALV</sequence>
<proteinExistence type="predicted"/>
<accession>A0A7X0B4N8</accession>
<name>A0A7X0B4N8_9PROT</name>
<protein>
    <submittedName>
        <fullName evidence="1">Uncharacterized protein</fullName>
    </submittedName>
</protein>
<dbReference type="RefSeq" id="WP_184807857.1">
    <property type="nucleotide sequence ID" value="NZ_JACIIZ010000031.1"/>
</dbReference>
<gene>
    <name evidence="1" type="ORF">FHS74_005946</name>
</gene>
<organism evidence="1 2">
    <name type="scientific">Nitrospirillum iridis</name>
    <dbReference type="NCBI Taxonomy" id="765888"/>
    <lineage>
        <taxon>Bacteria</taxon>
        <taxon>Pseudomonadati</taxon>
        <taxon>Pseudomonadota</taxon>
        <taxon>Alphaproteobacteria</taxon>
        <taxon>Rhodospirillales</taxon>
        <taxon>Azospirillaceae</taxon>
        <taxon>Nitrospirillum</taxon>
    </lineage>
</organism>
<keyword evidence="2" id="KW-1185">Reference proteome</keyword>
<comment type="caution">
    <text evidence="1">The sequence shown here is derived from an EMBL/GenBank/DDBJ whole genome shotgun (WGS) entry which is preliminary data.</text>
</comment>
<dbReference type="AlphaFoldDB" id="A0A7X0B4N8"/>
<evidence type="ECO:0000313" key="2">
    <source>
        <dbReference type="Proteomes" id="UP000539175"/>
    </source>
</evidence>
<dbReference type="Proteomes" id="UP000539175">
    <property type="component" value="Unassembled WGS sequence"/>
</dbReference>
<dbReference type="EMBL" id="JACIIZ010000031">
    <property type="protein sequence ID" value="MBB6255347.1"/>
    <property type="molecule type" value="Genomic_DNA"/>
</dbReference>
<reference evidence="1 2" key="1">
    <citation type="submission" date="2020-08" db="EMBL/GenBank/DDBJ databases">
        <title>Genomic Encyclopedia of Type Strains, Phase IV (KMG-IV): sequencing the most valuable type-strain genomes for metagenomic binning, comparative biology and taxonomic classification.</title>
        <authorList>
            <person name="Goeker M."/>
        </authorList>
    </citation>
    <scope>NUCLEOTIDE SEQUENCE [LARGE SCALE GENOMIC DNA]</scope>
    <source>
        <strain evidence="1 2">DSM 22198</strain>
    </source>
</reference>